<dbReference type="AlphaFoldDB" id="A0A859FGC3"/>
<name>A0A859FGC3_9BACI</name>
<dbReference type="EMBL" id="CP041372">
    <property type="protein sequence ID" value="QKS71694.1"/>
    <property type="molecule type" value="Genomic_DNA"/>
</dbReference>
<dbReference type="EMBL" id="CP041372">
    <property type="protein sequence ID" value="QKS71748.1"/>
    <property type="molecule type" value="Genomic_DNA"/>
</dbReference>
<evidence type="ECO:0000313" key="2">
    <source>
        <dbReference type="EMBL" id="QKS71748.1"/>
    </source>
</evidence>
<dbReference type="Proteomes" id="UP000318138">
    <property type="component" value="Chromosome"/>
</dbReference>
<reference evidence="3" key="1">
    <citation type="submission" date="2019-07" db="EMBL/GenBank/DDBJ databases">
        <title>Bacillus alkalisoli sp. nov. isolated from saline soil.</title>
        <authorList>
            <person name="Sun J.-Q."/>
            <person name="Xu L."/>
        </authorList>
    </citation>
    <scope>NUCLEOTIDE SEQUENCE [LARGE SCALE GENOMIC DNA]</scope>
    <source>
        <strain evidence="2 3">M4U3P1</strain>
    </source>
</reference>
<dbReference type="KEGG" id="psua:FLK61_34290"/>
<organism evidence="1 3">
    <name type="scientific">Paenalkalicoccus suaedae</name>
    <dbReference type="NCBI Taxonomy" id="2592382"/>
    <lineage>
        <taxon>Bacteria</taxon>
        <taxon>Bacillati</taxon>
        <taxon>Bacillota</taxon>
        <taxon>Bacilli</taxon>
        <taxon>Bacillales</taxon>
        <taxon>Bacillaceae</taxon>
        <taxon>Paenalkalicoccus</taxon>
    </lineage>
</organism>
<gene>
    <name evidence="1" type="ORF">FLK61_33995</name>
    <name evidence="2" type="ORF">FLK61_34290</name>
</gene>
<evidence type="ECO:0000313" key="1">
    <source>
        <dbReference type="EMBL" id="QKS71694.1"/>
    </source>
</evidence>
<sequence>MNLKERNKLLNLLETIDHAHQSEETVYEFEIVDHKGTRTEYGDREYYLEFILDITYEALHELVDEEEF</sequence>
<accession>A0A859FGC3</accession>
<proteinExistence type="predicted"/>
<dbReference type="RefSeq" id="WP_176009726.1">
    <property type="nucleotide sequence ID" value="NZ_CP041372.2"/>
</dbReference>
<dbReference type="KEGG" id="psua:FLK61_33995"/>
<reference evidence="1" key="2">
    <citation type="submission" date="2020-05" db="EMBL/GenBank/DDBJ databases">
        <title>Bacillus alkalisoli sp. nov. isolated from saline soil.</title>
        <authorList>
            <person name="Sun J.-Q."/>
            <person name="Xu L."/>
        </authorList>
    </citation>
    <scope>NUCLEOTIDE SEQUENCE</scope>
    <source>
        <strain evidence="1">M4U3P1</strain>
    </source>
</reference>
<keyword evidence="3" id="KW-1185">Reference proteome</keyword>
<protein>
    <submittedName>
        <fullName evidence="1">Uncharacterized protein</fullName>
    </submittedName>
</protein>
<evidence type="ECO:0000313" key="3">
    <source>
        <dbReference type="Proteomes" id="UP000318138"/>
    </source>
</evidence>